<evidence type="ECO:0000313" key="1">
    <source>
        <dbReference type="EnsemblMetazoa" id="AATE008824-PA.1"/>
    </source>
</evidence>
<dbReference type="AlphaFoldDB" id="A0A182J061"/>
<protein>
    <submittedName>
        <fullName evidence="1">Uncharacterized protein</fullName>
    </submittedName>
</protein>
<proteinExistence type="predicted"/>
<accession>A0A182J061</accession>
<name>A0A182J061_ANOAO</name>
<sequence length="219" mass="23960">MGSNLYPRVIGASGCRAAFPGVGHRSVVLHRGSTLLSKASSYGENDGWLRRRLTARTSLVTGASQDLDGENDVGHDGWLRRQHNVARYLVSYVPRGDPYPSASFSYLQGYQQPTAGNELRSGRNCLTSFVRRPTRRSWYVPRGSVRPEAVAFVCSVCTSSRVAADPVLGSVAGKFVPTTTTTTTRAAGFYGWHVGDRSGGDALFDRRPSERIMFINRAK</sequence>
<dbReference type="VEuPathDB" id="VectorBase:AATE008824"/>
<reference evidence="1" key="1">
    <citation type="submission" date="2022-08" db="UniProtKB">
        <authorList>
            <consortium name="EnsemblMetazoa"/>
        </authorList>
    </citation>
    <scope>IDENTIFICATION</scope>
    <source>
        <strain evidence="1">EBRO</strain>
    </source>
</reference>
<organism evidence="1">
    <name type="scientific">Anopheles atroparvus</name>
    <name type="common">European mosquito</name>
    <dbReference type="NCBI Taxonomy" id="41427"/>
    <lineage>
        <taxon>Eukaryota</taxon>
        <taxon>Metazoa</taxon>
        <taxon>Ecdysozoa</taxon>
        <taxon>Arthropoda</taxon>
        <taxon>Hexapoda</taxon>
        <taxon>Insecta</taxon>
        <taxon>Pterygota</taxon>
        <taxon>Neoptera</taxon>
        <taxon>Endopterygota</taxon>
        <taxon>Diptera</taxon>
        <taxon>Nematocera</taxon>
        <taxon>Culicoidea</taxon>
        <taxon>Culicidae</taxon>
        <taxon>Anophelinae</taxon>
        <taxon>Anopheles</taxon>
    </lineage>
</organism>
<dbReference type="EnsemblMetazoa" id="AATE008824-RA">
    <property type="protein sequence ID" value="AATE008824-PA.1"/>
    <property type="gene ID" value="AATE008824"/>
</dbReference>